<dbReference type="EMBL" id="JACIBY010000025">
    <property type="protein sequence ID" value="MBB3842094.1"/>
    <property type="molecule type" value="Genomic_DNA"/>
</dbReference>
<dbReference type="InterPro" id="IPR001387">
    <property type="entry name" value="Cro/C1-type_HTH"/>
</dbReference>
<dbReference type="GO" id="GO:0003677">
    <property type="term" value="F:DNA binding"/>
    <property type="evidence" value="ECO:0007669"/>
    <property type="project" value="InterPro"/>
</dbReference>
<dbReference type="Gene3D" id="1.10.260.40">
    <property type="entry name" value="lambda repressor-like DNA-binding domains"/>
    <property type="match status" value="1"/>
</dbReference>
<dbReference type="Proteomes" id="UP000541352">
    <property type="component" value="Unassembled WGS sequence"/>
</dbReference>
<feature type="domain" description="HTH cro/C1-type" evidence="1">
    <location>
        <begin position="10"/>
        <end position="64"/>
    </location>
</feature>
<evidence type="ECO:0000313" key="2">
    <source>
        <dbReference type="EMBL" id="MBB3842094.1"/>
    </source>
</evidence>
<comment type="caution">
    <text evidence="2">The sequence shown here is derived from an EMBL/GenBank/DDBJ whole genome shotgun (WGS) entry which is preliminary data.</text>
</comment>
<dbReference type="InterPro" id="IPR010982">
    <property type="entry name" value="Lambda_DNA-bd_dom_sf"/>
</dbReference>
<reference evidence="2 3" key="1">
    <citation type="submission" date="2020-08" db="EMBL/GenBank/DDBJ databases">
        <title>Genomic Encyclopedia of Type Strains, Phase IV (KMG-IV): sequencing the most valuable type-strain genomes for metagenomic binning, comparative biology and taxonomic classification.</title>
        <authorList>
            <person name="Goeker M."/>
        </authorList>
    </citation>
    <scope>NUCLEOTIDE SEQUENCE [LARGE SCALE GENOMIC DNA]</scope>
    <source>
        <strain evidence="2 3">DSM 17976</strain>
    </source>
</reference>
<dbReference type="RefSeq" id="WP_183980205.1">
    <property type="nucleotide sequence ID" value="NZ_JACIBY010000025.1"/>
</dbReference>
<organism evidence="2 3">
    <name type="scientific">Runella defluvii</name>
    <dbReference type="NCBI Taxonomy" id="370973"/>
    <lineage>
        <taxon>Bacteria</taxon>
        <taxon>Pseudomonadati</taxon>
        <taxon>Bacteroidota</taxon>
        <taxon>Cytophagia</taxon>
        <taxon>Cytophagales</taxon>
        <taxon>Spirosomataceae</taxon>
        <taxon>Runella</taxon>
    </lineage>
</organism>
<proteinExistence type="predicted"/>
<accession>A0A7W5ZS22</accession>
<dbReference type="Pfam" id="PF01381">
    <property type="entry name" value="HTH_3"/>
    <property type="match status" value="1"/>
</dbReference>
<keyword evidence="3" id="KW-1185">Reference proteome</keyword>
<dbReference type="SMART" id="SM00530">
    <property type="entry name" value="HTH_XRE"/>
    <property type="match status" value="1"/>
</dbReference>
<dbReference type="AlphaFoldDB" id="A0A7W5ZS22"/>
<name>A0A7W5ZS22_9BACT</name>
<dbReference type="CDD" id="cd00093">
    <property type="entry name" value="HTH_XRE"/>
    <property type="match status" value="1"/>
</dbReference>
<protein>
    <submittedName>
        <fullName evidence="2">Y4mF family transcriptional regulator</fullName>
    </submittedName>
</protein>
<evidence type="ECO:0000259" key="1">
    <source>
        <dbReference type="PROSITE" id="PS50943"/>
    </source>
</evidence>
<dbReference type="SUPFAM" id="SSF47413">
    <property type="entry name" value="lambda repressor-like DNA-binding domains"/>
    <property type="match status" value="1"/>
</dbReference>
<evidence type="ECO:0000313" key="3">
    <source>
        <dbReference type="Proteomes" id="UP000541352"/>
    </source>
</evidence>
<sequence length="67" mass="7353">MDLHQLGVVIKQRRQRLRIRQNDLADLAGVGLRTVIAIETGVANPSFETLSKIGDVLGLELTLTIKS</sequence>
<gene>
    <name evidence="2" type="ORF">FHS57_006123</name>
</gene>
<dbReference type="PROSITE" id="PS50943">
    <property type="entry name" value="HTH_CROC1"/>
    <property type="match status" value="1"/>
</dbReference>